<evidence type="ECO:0000256" key="1">
    <source>
        <dbReference type="ARBA" id="ARBA00002486"/>
    </source>
</evidence>
<accession>A0A0A2TIP3</accession>
<dbReference type="RefSeq" id="WP_036815593.1">
    <property type="nucleotide sequence ID" value="NZ_AVBF01000003.1"/>
</dbReference>
<dbReference type="GO" id="GO:0042732">
    <property type="term" value="P:D-xylose metabolic process"/>
    <property type="evidence" value="ECO:0007669"/>
    <property type="project" value="UniProtKB-KW"/>
</dbReference>
<dbReference type="InterPro" id="IPR036388">
    <property type="entry name" value="WH-like_DNA-bd_sf"/>
</dbReference>
<dbReference type="InterPro" id="IPR043129">
    <property type="entry name" value="ATPase_NBD"/>
</dbReference>
<evidence type="ECO:0000313" key="4">
    <source>
        <dbReference type="EMBL" id="KGP74313.1"/>
    </source>
</evidence>
<dbReference type="SUPFAM" id="SSF46785">
    <property type="entry name" value="Winged helix' DNA-binding domain"/>
    <property type="match status" value="1"/>
</dbReference>
<dbReference type="Pfam" id="PF00480">
    <property type="entry name" value="ROK"/>
    <property type="match status" value="1"/>
</dbReference>
<reference evidence="4 5" key="1">
    <citation type="journal article" date="2015" name="Stand. Genomic Sci.">
        <title>High quality draft genome sequence of the moderately halophilic bacterium Pontibacillus yanchengensis Y32(T) and comparison among Pontibacillus genomes.</title>
        <authorList>
            <person name="Huang J."/>
            <person name="Qiao Z.X."/>
            <person name="Tang J.W."/>
            <person name="Wang G."/>
        </authorList>
    </citation>
    <scope>NUCLEOTIDE SEQUENCE [LARGE SCALE GENOMIC DNA]</scope>
    <source>
        <strain evidence="4 5">Y32</strain>
    </source>
</reference>
<comment type="caution">
    <text evidence="4">The sequence shown here is derived from an EMBL/GenBank/DDBJ whole genome shotgun (WGS) entry which is preliminary data.</text>
</comment>
<dbReference type="PANTHER" id="PTHR18964">
    <property type="entry name" value="ROK (REPRESSOR, ORF, KINASE) FAMILY"/>
    <property type="match status" value="1"/>
</dbReference>
<dbReference type="PANTHER" id="PTHR18964:SF149">
    <property type="entry name" value="BIFUNCTIONAL UDP-N-ACETYLGLUCOSAMINE 2-EPIMERASE_N-ACETYLMANNOSAMINE KINASE"/>
    <property type="match status" value="1"/>
</dbReference>
<dbReference type="Gene3D" id="3.30.420.40">
    <property type="match status" value="2"/>
</dbReference>
<dbReference type="OrthoDB" id="9796533at2"/>
<dbReference type="InterPro" id="IPR036390">
    <property type="entry name" value="WH_DNA-bd_sf"/>
</dbReference>
<dbReference type="STRING" id="1385514.N782_15285"/>
<dbReference type="InterPro" id="IPR000600">
    <property type="entry name" value="ROK"/>
</dbReference>
<organism evidence="4 5">
    <name type="scientific">Pontibacillus yanchengensis Y32</name>
    <dbReference type="NCBI Taxonomy" id="1385514"/>
    <lineage>
        <taxon>Bacteria</taxon>
        <taxon>Bacillati</taxon>
        <taxon>Bacillota</taxon>
        <taxon>Bacilli</taxon>
        <taxon>Bacillales</taxon>
        <taxon>Bacillaceae</taxon>
        <taxon>Pontibacillus</taxon>
    </lineage>
</organism>
<dbReference type="eggNOG" id="COG1940">
    <property type="taxonomic scope" value="Bacteria"/>
</dbReference>
<evidence type="ECO:0000256" key="2">
    <source>
        <dbReference type="ARBA" id="ARBA00006479"/>
    </source>
</evidence>
<proteinExistence type="inferred from homology"/>
<dbReference type="Gene3D" id="1.10.10.10">
    <property type="entry name" value="Winged helix-like DNA-binding domain superfamily/Winged helix DNA-binding domain"/>
    <property type="match status" value="1"/>
</dbReference>
<evidence type="ECO:0000256" key="3">
    <source>
        <dbReference type="ARBA" id="ARBA00022629"/>
    </source>
</evidence>
<evidence type="ECO:0000313" key="5">
    <source>
        <dbReference type="Proteomes" id="UP000030147"/>
    </source>
</evidence>
<dbReference type="SUPFAM" id="SSF53067">
    <property type="entry name" value="Actin-like ATPase domain"/>
    <property type="match status" value="1"/>
</dbReference>
<name>A0A0A2TIP3_9BACI</name>
<dbReference type="AlphaFoldDB" id="A0A0A2TIP3"/>
<protein>
    <submittedName>
        <fullName evidence="4">XylR family transcriptional regulator</fullName>
    </submittedName>
</protein>
<dbReference type="EMBL" id="AVBF01000003">
    <property type="protein sequence ID" value="KGP74313.1"/>
    <property type="molecule type" value="Genomic_DNA"/>
</dbReference>
<keyword evidence="3" id="KW-0859">Xylose metabolism</keyword>
<dbReference type="eggNOG" id="COG1846">
    <property type="taxonomic scope" value="Bacteria"/>
</dbReference>
<keyword evidence="5" id="KW-1185">Reference proteome</keyword>
<gene>
    <name evidence="4" type="ORF">N782_15285</name>
</gene>
<sequence length="405" mass="45279">MRALRTGSKELIKEINRFKVLNIIRHQQPVSRSEIAKQCDLGVSTLSYIIEELKTQRLIYEVGEATSTGGRKAKLLRFNKDHGYIISVKIEEEQILTALTNMEGEILCKRYALFSKKDSPENVTDMIESEIHQIFTQEKKDLSFLLGIGILSSGLVNRHDGTIIRSSMLGWENVPITRMVKESFPEVQVFVDNNINGYTLAELEKGEGKSSQNFLVVSIGAGVGLSVVIDRKIYYGSVGGAGEFGHTTLVPNGYPCHCGQNGCLEMYASEFYFKNKAEDQVSSYSSSKLTDFHFSEVARAAEEGNEFAMNLMKEMGSYLGYGLRNLINTFNPDKIIIVGEGVKYSHLFNHEVNLIANDNFFEKVDIKTELVFSGLNDDAWFTGGALLAINQIFQEPIYEPIKAGL</sequence>
<dbReference type="Proteomes" id="UP000030147">
    <property type="component" value="Unassembled WGS sequence"/>
</dbReference>
<comment type="similarity">
    <text evidence="2">Belongs to the ROK (NagC/XylR) family.</text>
</comment>
<comment type="function">
    <text evidence="1">Transcriptional repressor of xylose-utilizing enzymes.</text>
</comment>
<keyword evidence="3" id="KW-0119">Carbohydrate metabolism</keyword>